<keyword evidence="3 5" id="KW-0378">Hydrolase</keyword>
<evidence type="ECO:0000313" key="9">
    <source>
        <dbReference type="EMBL" id="MBC6450506.1"/>
    </source>
</evidence>
<gene>
    <name evidence="9" type="ORF">GPZ80_25425</name>
</gene>
<dbReference type="PANTHER" id="PTHR43806:SF11">
    <property type="entry name" value="CEREVISIN-RELATED"/>
    <property type="match status" value="1"/>
</dbReference>
<dbReference type="InterPro" id="IPR015500">
    <property type="entry name" value="Peptidase_S8_subtilisin-rel"/>
</dbReference>
<evidence type="ECO:0000256" key="7">
    <source>
        <dbReference type="SAM" id="SignalP"/>
    </source>
</evidence>
<feature type="domain" description="Peptidase S8/S53" evidence="8">
    <location>
        <begin position="189"/>
        <end position="448"/>
    </location>
</feature>
<dbReference type="PROSITE" id="PS00137">
    <property type="entry name" value="SUBTILASE_HIS"/>
    <property type="match status" value="1"/>
</dbReference>
<dbReference type="PROSITE" id="PS00138">
    <property type="entry name" value="SUBTILASE_SER"/>
    <property type="match status" value="1"/>
</dbReference>
<dbReference type="Pfam" id="PF00082">
    <property type="entry name" value="Peptidase_S8"/>
    <property type="match status" value="1"/>
</dbReference>
<organism evidence="9 10">
    <name type="scientific">Actinokineospora xionganensis</name>
    <dbReference type="NCBI Taxonomy" id="2684470"/>
    <lineage>
        <taxon>Bacteria</taxon>
        <taxon>Bacillati</taxon>
        <taxon>Actinomycetota</taxon>
        <taxon>Actinomycetes</taxon>
        <taxon>Pseudonocardiales</taxon>
        <taxon>Pseudonocardiaceae</taxon>
        <taxon>Actinokineospora</taxon>
    </lineage>
</organism>
<sequence>MHTSAREVAMRLVTKFAAMAAAVVAGLVGVSVPAGAAEPAAGGEYLGAVTLITGDRVTVRRVGARLVPAVDPAEGREHVHFATTGDGTRLHVIPSDAWTEVNAGRLDLRLFDVALLIRDGYDDGRTDSLPLIAGDLTALSAPKNGEIWVQRKQSRDTGKLWLDGMRKPSLDVSVPQIGAPAAWQGGFTGKGVTVAVLDTGVDATHADLRDRVIEAKNFTDGTLRDEDGHGTHVASTIAGTGRGDREYTGVAPDAKLLVGKVCGPRGCPESAILAGMRWAAESGAKVVNLSLGGPDARGDDPLEVGVNDLSARHGTLFVVAAGNDGSYGAETVSSPASADAALAVGAVDGDDAIASFSGRGPRIHDAALKPDIVAPGVNIMAARSRHSFGRPQEKYRELSGTSMATPHVAGAAAILAQRHPEWTGAQLKAALMASAKPIEAGNYDQGAGRVDVAHAVKQTLYAEPAAVSMGRQAWPHTDDTPVTKPITYTNTGDQPVTVRLTLTTAGPDGEPAPDMFRLSATELTIPARGQATVQLTADTKIDAAQGAFSARVTAESPTGRVTTPVAIDREPESYDLTIKTLDTTGALSDNNFSFLFGIDPSRYRGVPTIDGVGTVRVRKGSYHLDSVINTPRPDGVTVNSNKVVHPTIDVTADTTVVLDARSAKPISVTFDRAGVLPKAVGAGYGRVSGERAVFTGVLGDTFERIFIGQVGQPLPDAEFVADIGGAWAVPDRFGEITRAAVAYHLAWFDYGRLPTGFAKHVVDTDLAEVRTTYREQADRRGGTKIWVAKEPRHGTAVGYGIPFELPRTRTEFHNVDDLSWSAEFQQWRKVRKSLRTETVVTGGAVTHEAGKSYADDWNSAVFGPSFRVDQASRARDTMSVSIPMYADAGLDRVGVSEMDSGSTVLYMDGVKVGESDTAGQGSFDVRPEQAAYRLETTATRSAVSGFSTSMSTTWTFTSVRPPDTGPGKGKGGVPLPLMVVRAAPQGLDDGNRTTADSAKVPVTVQWNKGLDPVALTSLTVEASFDDGRTWRAVPVEAGVATVGHPRSARFVSLRAKAADATGNTVEQTTIRAYGI</sequence>
<keyword evidence="4 5" id="KW-0720">Serine protease</keyword>
<feature type="chain" id="PRO_5046307572" evidence="7">
    <location>
        <begin position="37"/>
        <end position="1075"/>
    </location>
</feature>
<comment type="similarity">
    <text evidence="1 5 6">Belongs to the peptidase S8 family.</text>
</comment>
<evidence type="ECO:0000256" key="5">
    <source>
        <dbReference type="PROSITE-ProRule" id="PRU01240"/>
    </source>
</evidence>
<dbReference type="PRINTS" id="PR00723">
    <property type="entry name" value="SUBTILISIN"/>
</dbReference>
<evidence type="ECO:0000313" key="10">
    <source>
        <dbReference type="Proteomes" id="UP000734823"/>
    </source>
</evidence>
<keyword evidence="2 5" id="KW-0645">Protease</keyword>
<reference evidence="9 10" key="1">
    <citation type="submission" date="2020-06" db="EMBL/GenBank/DDBJ databases">
        <title>Actinokineospora xiongansis sp. nov., isolated from soil of Baiyangdian.</title>
        <authorList>
            <person name="Zhang X."/>
        </authorList>
    </citation>
    <scope>NUCLEOTIDE SEQUENCE [LARGE SCALE GENOMIC DNA]</scope>
    <source>
        <strain evidence="9 10">HBU206404</strain>
    </source>
</reference>
<evidence type="ECO:0000256" key="4">
    <source>
        <dbReference type="ARBA" id="ARBA00022825"/>
    </source>
</evidence>
<feature type="signal peptide" evidence="7">
    <location>
        <begin position="1"/>
        <end position="36"/>
    </location>
</feature>
<evidence type="ECO:0000256" key="1">
    <source>
        <dbReference type="ARBA" id="ARBA00011073"/>
    </source>
</evidence>
<dbReference type="PANTHER" id="PTHR43806">
    <property type="entry name" value="PEPTIDASE S8"/>
    <property type="match status" value="1"/>
</dbReference>
<proteinExistence type="inferred from homology"/>
<protein>
    <submittedName>
        <fullName evidence="9">S8 family serine peptidase</fullName>
    </submittedName>
</protein>
<evidence type="ECO:0000259" key="8">
    <source>
        <dbReference type="Pfam" id="PF00082"/>
    </source>
</evidence>
<dbReference type="InterPro" id="IPR023827">
    <property type="entry name" value="Peptidase_S8_Asp-AS"/>
</dbReference>
<evidence type="ECO:0000256" key="3">
    <source>
        <dbReference type="ARBA" id="ARBA00022801"/>
    </source>
</evidence>
<dbReference type="InterPro" id="IPR000209">
    <property type="entry name" value="Peptidase_S8/S53_dom"/>
</dbReference>
<dbReference type="InterPro" id="IPR050131">
    <property type="entry name" value="Peptidase_S8_subtilisin-like"/>
</dbReference>
<feature type="active site" description="Charge relay system" evidence="5">
    <location>
        <position position="402"/>
    </location>
</feature>
<feature type="active site" description="Charge relay system" evidence="5">
    <location>
        <position position="229"/>
    </location>
</feature>
<keyword evidence="7" id="KW-0732">Signal</keyword>
<dbReference type="SUPFAM" id="SSF52743">
    <property type="entry name" value="Subtilisin-like"/>
    <property type="match status" value="1"/>
</dbReference>
<accession>A0ABR7LCR7</accession>
<evidence type="ECO:0000256" key="2">
    <source>
        <dbReference type="ARBA" id="ARBA00022670"/>
    </source>
</evidence>
<dbReference type="InterPro" id="IPR023828">
    <property type="entry name" value="Peptidase_S8_Ser-AS"/>
</dbReference>
<dbReference type="Gene3D" id="3.40.50.200">
    <property type="entry name" value="Peptidase S8/S53 domain"/>
    <property type="match status" value="1"/>
</dbReference>
<name>A0ABR7LCR7_9PSEU</name>
<comment type="caution">
    <text evidence="9">The sequence shown here is derived from an EMBL/GenBank/DDBJ whole genome shotgun (WGS) entry which is preliminary data.</text>
</comment>
<keyword evidence="10" id="KW-1185">Reference proteome</keyword>
<evidence type="ECO:0000256" key="6">
    <source>
        <dbReference type="RuleBase" id="RU003355"/>
    </source>
</evidence>
<dbReference type="EMBL" id="JABVED010000017">
    <property type="protein sequence ID" value="MBC6450506.1"/>
    <property type="molecule type" value="Genomic_DNA"/>
</dbReference>
<dbReference type="PROSITE" id="PS51892">
    <property type="entry name" value="SUBTILASE"/>
    <property type="match status" value="1"/>
</dbReference>
<feature type="active site" description="Charge relay system" evidence="5">
    <location>
        <position position="198"/>
    </location>
</feature>
<dbReference type="RefSeq" id="WP_187223609.1">
    <property type="nucleotide sequence ID" value="NZ_JABVED010000017.1"/>
</dbReference>
<dbReference type="PROSITE" id="PS00136">
    <property type="entry name" value="SUBTILASE_ASP"/>
    <property type="match status" value="1"/>
</dbReference>
<dbReference type="Proteomes" id="UP000734823">
    <property type="component" value="Unassembled WGS sequence"/>
</dbReference>
<dbReference type="InterPro" id="IPR022398">
    <property type="entry name" value="Peptidase_S8_His-AS"/>
</dbReference>
<dbReference type="InterPro" id="IPR036852">
    <property type="entry name" value="Peptidase_S8/S53_dom_sf"/>
</dbReference>